<dbReference type="Pfam" id="PF18575">
    <property type="entry name" value="HAMP_N3"/>
    <property type="match status" value="1"/>
</dbReference>
<dbReference type="GO" id="GO:0007165">
    <property type="term" value="P:signal transduction"/>
    <property type="evidence" value="ECO:0007669"/>
    <property type="project" value="UniProtKB-KW"/>
</dbReference>
<dbReference type="Pfam" id="PF22673">
    <property type="entry name" value="MCP-like_PDC_1"/>
    <property type="match status" value="1"/>
</dbReference>
<keyword evidence="7" id="KW-0812">Transmembrane</keyword>
<gene>
    <name evidence="10" type="ORF">XTALMG727_0334</name>
</gene>
<feature type="compositionally biased region" description="Low complexity" evidence="6">
    <location>
        <begin position="846"/>
        <end position="863"/>
    </location>
</feature>
<dbReference type="InterPro" id="IPR004090">
    <property type="entry name" value="Chemotax_Me-accpt_rcpt"/>
</dbReference>
<dbReference type="PROSITE" id="PS50111">
    <property type="entry name" value="CHEMOTAXIS_TRANSDUC_2"/>
    <property type="match status" value="1"/>
</dbReference>
<feature type="transmembrane region" description="Helical" evidence="7">
    <location>
        <begin position="321"/>
        <end position="344"/>
    </location>
</feature>
<feature type="coiled-coil region" evidence="5">
    <location>
        <begin position="784"/>
        <end position="822"/>
    </location>
</feature>
<proteinExistence type="inferred from homology"/>
<evidence type="ECO:0000313" key="10">
    <source>
        <dbReference type="EMBL" id="CTP82641.1"/>
    </source>
</evidence>
<dbReference type="SMART" id="SM00283">
    <property type="entry name" value="MA"/>
    <property type="match status" value="1"/>
</dbReference>
<dbReference type="GO" id="GO:0006935">
    <property type="term" value="P:chemotaxis"/>
    <property type="evidence" value="ECO:0007669"/>
    <property type="project" value="InterPro"/>
</dbReference>
<dbReference type="SMART" id="SM00304">
    <property type="entry name" value="HAMP"/>
    <property type="match status" value="2"/>
</dbReference>
<dbReference type="EMBL" id="CXOI01000005">
    <property type="protein sequence ID" value="CTP82641.1"/>
    <property type="molecule type" value="Genomic_DNA"/>
</dbReference>
<evidence type="ECO:0000256" key="4">
    <source>
        <dbReference type="PROSITE-ProRule" id="PRU00284"/>
    </source>
</evidence>
<evidence type="ECO:0000256" key="1">
    <source>
        <dbReference type="ARBA" id="ARBA00022481"/>
    </source>
</evidence>
<dbReference type="InterPro" id="IPR004089">
    <property type="entry name" value="MCPsignal_dom"/>
</dbReference>
<dbReference type="PANTHER" id="PTHR43531">
    <property type="entry name" value="PROTEIN ICFG"/>
    <property type="match status" value="1"/>
</dbReference>
<keyword evidence="2 4" id="KW-0807">Transducer</keyword>
<dbReference type="CDD" id="cd11386">
    <property type="entry name" value="MCP_signal"/>
    <property type="match status" value="1"/>
</dbReference>
<name>A0A0K2ZC02_9XANT</name>
<evidence type="ECO:0000256" key="2">
    <source>
        <dbReference type="ARBA" id="ARBA00023224"/>
    </source>
</evidence>
<dbReference type="PROSITE" id="PS50885">
    <property type="entry name" value="HAMP"/>
    <property type="match status" value="2"/>
</dbReference>
<organism evidence="10 11">
    <name type="scientific">Xanthomonas graminis pv. arrhenatheri LMG 727</name>
    <dbReference type="NCBI Taxonomy" id="1195923"/>
    <lineage>
        <taxon>Bacteria</taxon>
        <taxon>Pseudomonadati</taxon>
        <taxon>Pseudomonadota</taxon>
        <taxon>Gammaproteobacteria</taxon>
        <taxon>Lysobacterales</taxon>
        <taxon>Lysobacteraceae</taxon>
        <taxon>Xanthomonas</taxon>
        <taxon>Xanthomonas translucens group</taxon>
        <taxon>Xanthomonas graminis</taxon>
    </lineage>
</organism>
<dbReference type="Pfam" id="PF00672">
    <property type="entry name" value="HAMP"/>
    <property type="match status" value="1"/>
</dbReference>
<dbReference type="AlphaFoldDB" id="A0A0K2ZC02"/>
<evidence type="ECO:0000256" key="5">
    <source>
        <dbReference type="SAM" id="Coils"/>
    </source>
</evidence>
<evidence type="ECO:0000256" key="6">
    <source>
        <dbReference type="SAM" id="MobiDB-lite"/>
    </source>
</evidence>
<dbReference type="CDD" id="cd06225">
    <property type="entry name" value="HAMP"/>
    <property type="match status" value="1"/>
</dbReference>
<sequence>MSQTPLTRSTSVVTRLMLGVAAIAVLCFGVTAAISYVRSSDALLVSAKDGMANVARLEAQRIASDMDAAFISHQTVASSMLVQRHQSGQIRETFSDILLRGLRQHPNWTAMGTMWEPETFDGKDQAYVNAEGHDSSGRYMVYWAWQGNKQVREPLRDYDVPGIGDWYLKARQQHRPTVVEPYLYEIGGAKVLMTTLTTPVLEDGKFLGVVISDFGLDKLQQRLSKLRPLGKGQVRLLSPGGAIIADRDPAVVGKKLDDPATRALLAGIAKGETVTRQVDNPQTGASDIEVYVPLQIGQAQERFALGVVVPRALLMAQARSLLWTIIAVGLCAALLLSGSLYILLQRLVVKPLASAVEVSGAVASGRLDSRIKYRRNDELGRLFGSLQRMQEQLRAVLDAQKEMAQRHDAGQISYRMDEGAFPGDYGRMVHDSNALAASHIAVKLRLAQIMGRYAIGDLSEDMDRLPGEKAVLTETMDTVKQNLTAMNREINQLASAAAAGDFSVRGDAQRFQYDFRAMVDSLNLLMATADGNLQSLSTLLQAIAAGDLTERMHGEFNGVFARMRDDANATSEQLAAIVGRIQTAALSINSAASEIASGNDDLSRRTEQQAASLEETAASMEELTSTVKQNAEHARQANQLAVGAASVASQGGDVVSQVVSTMSGIETSSKKIADIISVIDGIAFQTNILALNAAVEAARAGEQGRGFAVVASEVRTLAQRSAGAAKEIKSLIDDSVTRVAEGSTLVRQAGQTMAEIVSSVQRVTDIMGEISAASQEQYAGIEQVNQTVTQMDEATQQNAALVEEATAAARAMEQQAGQLTEAVTVFKLDTAVASTTLEALTRPGVARATPTAKAKTKSAPAKRGTPSMPALPGTPSSANEAQWHEF</sequence>
<dbReference type="SUPFAM" id="SSF58104">
    <property type="entry name" value="Methyl-accepting chemotaxis protein (MCP) signaling domain"/>
    <property type="match status" value="1"/>
</dbReference>
<dbReference type="Gene3D" id="3.30.450.20">
    <property type="entry name" value="PAS domain"/>
    <property type="match status" value="2"/>
</dbReference>
<dbReference type="Pfam" id="PF18947">
    <property type="entry name" value="HAMP_2"/>
    <property type="match status" value="1"/>
</dbReference>
<dbReference type="Gene3D" id="1.10.287.950">
    <property type="entry name" value="Methyl-accepting chemotaxis protein"/>
    <property type="match status" value="1"/>
</dbReference>
<feature type="transmembrane region" description="Helical" evidence="7">
    <location>
        <begin position="12"/>
        <end position="37"/>
    </location>
</feature>
<dbReference type="CDD" id="cd12913">
    <property type="entry name" value="PDC1_MCP_like"/>
    <property type="match status" value="1"/>
</dbReference>
<feature type="domain" description="Methyl-accepting transducer" evidence="8">
    <location>
        <begin position="584"/>
        <end position="813"/>
    </location>
</feature>
<comment type="similarity">
    <text evidence="3">Belongs to the methyl-accepting chemotaxis (MCP) protein family.</text>
</comment>
<evidence type="ECO:0000256" key="7">
    <source>
        <dbReference type="SAM" id="Phobius"/>
    </source>
</evidence>
<evidence type="ECO:0000313" key="11">
    <source>
        <dbReference type="Proteomes" id="UP000046187"/>
    </source>
</evidence>
<keyword evidence="7" id="KW-1133">Transmembrane helix</keyword>
<dbReference type="InterPro" id="IPR051310">
    <property type="entry name" value="MCP_chemotaxis"/>
</dbReference>
<protein>
    <submittedName>
        <fullName evidence="10">Methyl-accepting chemotaxis sensory transducer with Cache sensor</fullName>
    </submittedName>
</protein>
<dbReference type="InterPro" id="IPR041395">
    <property type="entry name" value="McpB_HAMP_3rd"/>
</dbReference>
<dbReference type="Pfam" id="PF00015">
    <property type="entry name" value="MCPsignal"/>
    <property type="match status" value="1"/>
</dbReference>
<keyword evidence="1" id="KW-0488">Methylation</keyword>
<dbReference type="SUPFAM" id="SSF158472">
    <property type="entry name" value="HAMP domain-like"/>
    <property type="match status" value="1"/>
</dbReference>
<dbReference type="RefSeq" id="WP_053833981.1">
    <property type="nucleotide sequence ID" value="NZ_CXOI01000005.1"/>
</dbReference>
<dbReference type="FunFam" id="1.20.120.1530:FF:000004">
    <property type="entry name" value="Methyl-accepting chemotaxis protein"/>
    <property type="match status" value="1"/>
</dbReference>
<evidence type="ECO:0000256" key="3">
    <source>
        <dbReference type="ARBA" id="ARBA00029447"/>
    </source>
</evidence>
<dbReference type="FunFam" id="1.20.120.1530:FF:000005">
    <property type="entry name" value="Methyl-accepting chemotaxis protein"/>
    <property type="match status" value="1"/>
</dbReference>
<keyword evidence="7" id="KW-0472">Membrane</keyword>
<dbReference type="InterPro" id="IPR003660">
    <property type="entry name" value="HAMP_dom"/>
</dbReference>
<keyword evidence="5" id="KW-0175">Coiled coil</keyword>
<dbReference type="PRINTS" id="PR00260">
    <property type="entry name" value="CHEMTRNSDUCR"/>
</dbReference>
<reference evidence="11" key="1">
    <citation type="submission" date="2015-07" db="EMBL/GenBank/DDBJ databases">
        <authorList>
            <person name="Wibberg D."/>
        </authorList>
    </citation>
    <scope>NUCLEOTIDE SEQUENCE [LARGE SCALE GENOMIC DNA]</scope>
</reference>
<dbReference type="PANTHER" id="PTHR43531:SF14">
    <property type="entry name" value="METHYL-ACCEPTING CHEMOTAXIS PROTEIN I-RELATED"/>
    <property type="match status" value="1"/>
</dbReference>
<dbReference type="Proteomes" id="UP000046187">
    <property type="component" value="Unassembled WGS sequence"/>
</dbReference>
<dbReference type="FunFam" id="1.10.287.950:FF:000002">
    <property type="entry name" value="Methyl-accepting chemotaxis protein"/>
    <property type="match status" value="1"/>
</dbReference>
<dbReference type="GO" id="GO:0005886">
    <property type="term" value="C:plasma membrane"/>
    <property type="evidence" value="ECO:0007669"/>
    <property type="project" value="TreeGrafter"/>
</dbReference>
<accession>A0A0K2ZC02</accession>
<keyword evidence="11" id="KW-1185">Reference proteome</keyword>
<evidence type="ECO:0000259" key="8">
    <source>
        <dbReference type="PROSITE" id="PS50111"/>
    </source>
</evidence>
<feature type="domain" description="HAMP" evidence="9">
    <location>
        <begin position="346"/>
        <end position="398"/>
    </location>
</feature>
<feature type="domain" description="HAMP" evidence="9">
    <location>
        <begin position="533"/>
        <end position="579"/>
    </location>
</feature>
<feature type="coiled-coil region" evidence="5">
    <location>
        <begin position="469"/>
        <end position="496"/>
    </location>
</feature>
<dbReference type="Gene3D" id="1.20.120.1530">
    <property type="match status" value="2"/>
</dbReference>
<dbReference type="GO" id="GO:0004888">
    <property type="term" value="F:transmembrane signaling receptor activity"/>
    <property type="evidence" value="ECO:0007669"/>
    <property type="project" value="InterPro"/>
</dbReference>
<evidence type="ECO:0000259" key="9">
    <source>
        <dbReference type="PROSITE" id="PS50885"/>
    </source>
</evidence>
<feature type="region of interest" description="Disordered" evidence="6">
    <location>
        <begin position="844"/>
        <end position="886"/>
    </location>
</feature>